<gene>
    <name evidence="2" type="ORF">MMF94_01610</name>
</gene>
<dbReference type="RefSeq" id="WP_241034563.1">
    <property type="nucleotide sequence ID" value="NZ_BAAAJF010000034.1"/>
</dbReference>
<dbReference type="Proteomes" id="UP001299970">
    <property type="component" value="Unassembled WGS sequence"/>
</dbReference>
<name>A0ABS9T7E1_9PSEU</name>
<evidence type="ECO:0000313" key="3">
    <source>
        <dbReference type="Proteomes" id="UP001299970"/>
    </source>
</evidence>
<keyword evidence="2" id="KW-0614">Plasmid</keyword>
<dbReference type="InterPro" id="IPR026029">
    <property type="entry name" value="MLI_dom"/>
</dbReference>
<comment type="caution">
    <text evidence="2">The sequence shown here is derived from an EMBL/GenBank/DDBJ whole genome shotgun (WGS) entry which is preliminary data.</text>
</comment>
<evidence type="ECO:0000259" key="1">
    <source>
        <dbReference type="Pfam" id="PF02426"/>
    </source>
</evidence>
<dbReference type="Gene3D" id="3.30.70.1060">
    <property type="entry name" value="Dimeric alpha+beta barrel"/>
    <property type="match status" value="1"/>
</dbReference>
<dbReference type="InterPro" id="IPR011008">
    <property type="entry name" value="Dimeric_a/b-barrel"/>
</dbReference>
<dbReference type="EMBL" id="JAKXMK010000002">
    <property type="protein sequence ID" value="MCH6164363.1"/>
    <property type="molecule type" value="Genomic_DNA"/>
</dbReference>
<organism evidence="2 3">
    <name type="scientific">Pseudonocardia alaniniphila</name>
    <dbReference type="NCBI Taxonomy" id="75291"/>
    <lineage>
        <taxon>Bacteria</taxon>
        <taxon>Bacillati</taxon>
        <taxon>Actinomycetota</taxon>
        <taxon>Actinomycetes</taxon>
        <taxon>Pseudonocardiales</taxon>
        <taxon>Pseudonocardiaceae</taxon>
        <taxon>Pseudonocardia</taxon>
    </lineage>
</organism>
<evidence type="ECO:0000313" key="2">
    <source>
        <dbReference type="EMBL" id="MCH6164363.1"/>
    </source>
</evidence>
<accession>A0ABS9T7E1</accession>
<feature type="domain" description="Muconolactone isomerase" evidence="1">
    <location>
        <begin position="1"/>
        <end position="89"/>
    </location>
</feature>
<sequence length="91" mass="10703">MEFLVHARNNLPRDFPAERRAEMRTLERAVAGRWRTEGMLQRLWRVPGRTDWVGLFTADDATVLHDALTTLPMWPWLEITVQPLATHPQER</sequence>
<protein>
    <submittedName>
        <fullName evidence="2">Muconolactone Delta-isomerase family protein</fullName>
    </submittedName>
</protein>
<proteinExistence type="predicted"/>
<dbReference type="Pfam" id="PF02426">
    <property type="entry name" value="MIase"/>
    <property type="match status" value="1"/>
</dbReference>
<keyword evidence="3" id="KW-1185">Reference proteome</keyword>
<geneLocation type="plasmid" evidence="2">
    <name>unnamed</name>
</geneLocation>
<reference evidence="2 3" key="1">
    <citation type="submission" date="2022-03" db="EMBL/GenBank/DDBJ databases">
        <title>Pseudonocardia alaer sp. nov., a novel actinomycete isolated from reed forest soil.</title>
        <authorList>
            <person name="Wang L."/>
        </authorList>
    </citation>
    <scope>NUCLEOTIDE SEQUENCE [LARGE SCALE GENOMIC DNA]</scope>
    <source>
        <strain evidence="2 3">Y-16303</strain>
        <plasmid evidence="2">unnamed</plasmid>
    </source>
</reference>
<dbReference type="SUPFAM" id="SSF54909">
    <property type="entry name" value="Dimeric alpha+beta barrel"/>
    <property type="match status" value="1"/>
</dbReference>